<proteinExistence type="inferred from homology"/>
<dbReference type="SMART" id="SM00225">
    <property type="entry name" value="BTB"/>
    <property type="match status" value="1"/>
</dbReference>
<evidence type="ECO:0000259" key="4">
    <source>
        <dbReference type="PROSITE" id="PS50144"/>
    </source>
</evidence>
<dbReference type="InterPro" id="IPR056423">
    <property type="entry name" value="BACK_BPM_SPOP"/>
</dbReference>
<dbReference type="CDD" id="cd00121">
    <property type="entry name" value="MATH"/>
    <property type="match status" value="1"/>
</dbReference>
<dbReference type="SUPFAM" id="SSF49599">
    <property type="entry name" value="TRAF domain-like"/>
    <property type="match status" value="1"/>
</dbReference>
<dbReference type="InterPro" id="IPR008974">
    <property type="entry name" value="TRAF-like"/>
</dbReference>
<evidence type="ECO:0000313" key="6">
    <source>
        <dbReference type="Proteomes" id="UP001497457"/>
    </source>
</evidence>
<dbReference type="SUPFAM" id="SSF54695">
    <property type="entry name" value="POZ domain"/>
    <property type="match status" value="1"/>
</dbReference>
<dbReference type="PANTHER" id="PTHR26379">
    <property type="entry name" value="BTB/POZ AND MATH DOMAIN-CONTAINING PROTEIN 1"/>
    <property type="match status" value="1"/>
</dbReference>
<comment type="pathway">
    <text evidence="1">Protein modification; protein ubiquitination.</text>
</comment>
<organism evidence="5 6">
    <name type="scientific">Urochloa decumbens</name>
    <dbReference type="NCBI Taxonomy" id="240449"/>
    <lineage>
        <taxon>Eukaryota</taxon>
        <taxon>Viridiplantae</taxon>
        <taxon>Streptophyta</taxon>
        <taxon>Embryophyta</taxon>
        <taxon>Tracheophyta</taxon>
        <taxon>Spermatophyta</taxon>
        <taxon>Magnoliopsida</taxon>
        <taxon>Liliopsida</taxon>
        <taxon>Poales</taxon>
        <taxon>Poaceae</taxon>
        <taxon>PACMAD clade</taxon>
        <taxon>Panicoideae</taxon>
        <taxon>Panicodae</taxon>
        <taxon>Paniceae</taxon>
        <taxon>Melinidinae</taxon>
        <taxon>Urochloa</taxon>
    </lineage>
</organism>
<evidence type="ECO:0000256" key="2">
    <source>
        <dbReference type="ARBA" id="ARBA00010846"/>
    </source>
</evidence>
<feature type="domain" description="MATH" evidence="4">
    <location>
        <begin position="19"/>
        <end position="150"/>
    </location>
</feature>
<dbReference type="PROSITE" id="PS50144">
    <property type="entry name" value="MATH"/>
    <property type="match status" value="1"/>
</dbReference>
<comment type="similarity">
    <text evidence="2">Belongs to the Tdpoz family.</text>
</comment>
<evidence type="ECO:0000313" key="5">
    <source>
        <dbReference type="EMBL" id="CAL4983157.1"/>
    </source>
</evidence>
<dbReference type="Gene3D" id="2.60.210.10">
    <property type="entry name" value="Apoptosis, Tumor Necrosis Factor Receptor Associated Protein 2, Chain A"/>
    <property type="match status" value="1"/>
</dbReference>
<dbReference type="Gene3D" id="3.30.710.10">
    <property type="entry name" value="Potassium Channel Kv1.1, Chain A"/>
    <property type="match status" value="1"/>
</dbReference>
<dbReference type="InterPro" id="IPR045005">
    <property type="entry name" value="BPM1-6"/>
</dbReference>
<evidence type="ECO:0000256" key="1">
    <source>
        <dbReference type="ARBA" id="ARBA00004906"/>
    </source>
</evidence>
<reference evidence="5 6" key="2">
    <citation type="submission" date="2024-10" db="EMBL/GenBank/DDBJ databases">
        <authorList>
            <person name="Ryan C."/>
        </authorList>
    </citation>
    <scope>NUCLEOTIDE SEQUENCE [LARGE SCALE GENOMIC DNA]</scope>
</reference>
<dbReference type="InterPro" id="IPR002083">
    <property type="entry name" value="MATH/TRAF_dom"/>
</dbReference>
<protein>
    <submittedName>
        <fullName evidence="5">Uncharacterized protein</fullName>
    </submittedName>
</protein>
<dbReference type="Pfam" id="PF24570">
    <property type="entry name" value="BACK_BPM_SPOP"/>
    <property type="match status" value="1"/>
</dbReference>
<dbReference type="Pfam" id="PF00651">
    <property type="entry name" value="BTB"/>
    <property type="match status" value="1"/>
</dbReference>
<dbReference type="InterPro" id="IPR000210">
    <property type="entry name" value="BTB/POZ_dom"/>
</dbReference>
<evidence type="ECO:0000259" key="3">
    <source>
        <dbReference type="PROSITE" id="PS50097"/>
    </source>
</evidence>
<keyword evidence="6" id="KW-1185">Reference proteome</keyword>
<feature type="domain" description="BTB" evidence="3">
    <location>
        <begin position="177"/>
        <end position="249"/>
    </location>
</feature>
<dbReference type="Pfam" id="PF22486">
    <property type="entry name" value="MATH_2"/>
    <property type="match status" value="1"/>
</dbReference>
<accession>A0ABC9AQB5</accession>
<sequence>MSSTKASSSSAAAAAETVVGSHVLTIHGYSKTKEALGVGVSVESERFLVGGHSWYIECYPCGFDEEVAGWVSVFLCHDGAMDGEVKVRHKFDLLLSHAGETLLAARSEHVLTFSSTYDSCGLGKFVKITELEESCLLSDDQDFFRIRCDVTVIREPHPGDDMRRQLGDLLANQEAGRDVTFEVGGEQFTAHRCVLAARSTVFMAELFGGPGKLQQNAANTSHIRVQGMEPKVFKALLHFIYTDSLPEVDEGDDSKVAMAQGLLAAADRYGLERLKMVCGDMLCSYIDADTAVTTLQLAHKHGCHGLKEACAKFLKDVLANVGQVE</sequence>
<gene>
    <name evidence="5" type="ORF">URODEC1_LOCUS56950</name>
</gene>
<dbReference type="PANTHER" id="PTHR26379:SF483">
    <property type="entry name" value="OS11G0619800 PROTEIN"/>
    <property type="match status" value="1"/>
</dbReference>
<name>A0ABC9AQB5_9POAL</name>
<dbReference type="AlphaFoldDB" id="A0ABC9AQB5"/>
<dbReference type="PROSITE" id="PS50097">
    <property type="entry name" value="BTB"/>
    <property type="match status" value="1"/>
</dbReference>
<dbReference type="InterPro" id="IPR011333">
    <property type="entry name" value="SKP1/BTB/POZ_sf"/>
</dbReference>
<dbReference type="Proteomes" id="UP001497457">
    <property type="component" value="Chromosome 22rd"/>
</dbReference>
<dbReference type="EMBL" id="OZ075132">
    <property type="protein sequence ID" value="CAL4983157.1"/>
    <property type="molecule type" value="Genomic_DNA"/>
</dbReference>
<reference evidence="6" key="1">
    <citation type="submission" date="2024-06" db="EMBL/GenBank/DDBJ databases">
        <authorList>
            <person name="Ryan C."/>
        </authorList>
    </citation>
    <scope>NUCLEOTIDE SEQUENCE [LARGE SCALE GENOMIC DNA]</scope>
</reference>